<name>A0A251SMF8_HELAN</name>
<dbReference type="OMA" id="TISAPIC"/>
<reference evidence="2 4" key="1">
    <citation type="journal article" date="2017" name="Nature">
        <title>The sunflower genome provides insights into oil metabolism, flowering and Asterid evolution.</title>
        <authorList>
            <person name="Badouin H."/>
            <person name="Gouzy J."/>
            <person name="Grassa C.J."/>
            <person name="Murat F."/>
            <person name="Staton S.E."/>
            <person name="Cottret L."/>
            <person name="Lelandais-Briere C."/>
            <person name="Owens G.L."/>
            <person name="Carrere S."/>
            <person name="Mayjonade B."/>
            <person name="Legrand L."/>
            <person name="Gill N."/>
            <person name="Kane N.C."/>
            <person name="Bowers J.E."/>
            <person name="Hubner S."/>
            <person name="Bellec A."/>
            <person name="Berard A."/>
            <person name="Berges H."/>
            <person name="Blanchet N."/>
            <person name="Boniface M.C."/>
            <person name="Brunel D."/>
            <person name="Catrice O."/>
            <person name="Chaidir N."/>
            <person name="Claudel C."/>
            <person name="Donnadieu C."/>
            <person name="Faraut T."/>
            <person name="Fievet G."/>
            <person name="Helmstetter N."/>
            <person name="King M."/>
            <person name="Knapp S.J."/>
            <person name="Lai Z."/>
            <person name="Le Paslier M.C."/>
            <person name="Lippi Y."/>
            <person name="Lorenzon L."/>
            <person name="Mandel J.R."/>
            <person name="Marage G."/>
            <person name="Marchand G."/>
            <person name="Marquand E."/>
            <person name="Bret-Mestries E."/>
            <person name="Morien E."/>
            <person name="Nambeesan S."/>
            <person name="Nguyen T."/>
            <person name="Pegot-Espagnet P."/>
            <person name="Pouilly N."/>
            <person name="Raftis F."/>
            <person name="Sallet E."/>
            <person name="Schiex T."/>
            <person name="Thomas J."/>
            <person name="Vandecasteele C."/>
            <person name="Vares D."/>
            <person name="Vear F."/>
            <person name="Vautrin S."/>
            <person name="Crespi M."/>
            <person name="Mangin B."/>
            <person name="Burke J.M."/>
            <person name="Salse J."/>
            <person name="Munos S."/>
            <person name="Vincourt P."/>
            <person name="Rieseberg L.H."/>
            <person name="Langlade N.B."/>
        </authorList>
    </citation>
    <scope>NUCLEOTIDE SEQUENCE [LARGE SCALE GENOMIC DNA]</scope>
    <source>
        <strain evidence="4">cv. SF193</strain>
        <tissue evidence="2">Leaves</tissue>
    </source>
</reference>
<organism evidence="3 4">
    <name type="scientific">Helianthus annuus</name>
    <name type="common">Common sunflower</name>
    <dbReference type="NCBI Taxonomy" id="4232"/>
    <lineage>
        <taxon>Eukaryota</taxon>
        <taxon>Viridiplantae</taxon>
        <taxon>Streptophyta</taxon>
        <taxon>Embryophyta</taxon>
        <taxon>Tracheophyta</taxon>
        <taxon>Spermatophyta</taxon>
        <taxon>Magnoliopsida</taxon>
        <taxon>eudicotyledons</taxon>
        <taxon>Gunneridae</taxon>
        <taxon>Pentapetalae</taxon>
        <taxon>asterids</taxon>
        <taxon>campanulids</taxon>
        <taxon>Asterales</taxon>
        <taxon>Asteraceae</taxon>
        <taxon>Asteroideae</taxon>
        <taxon>Heliantheae alliance</taxon>
        <taxon>Heliantheae</taxon>
        <taxon>Helianthus</taxon>
    </lineage>
</organism>
<dbReference type="Proteomes" id="UP000215914">
    <property type="component" value="Chromosome 14"/>
</dbReference>
<dbReference type="Gramene" id="mRNA:HanXRQr2_Chr14g0662721">
    <property type="protein sequence ID" value="mRNA:HanXRQr2_Chr14g0662721"/>
    <property type="gene ID" value="HanXRQr2_Chr14g0662721"/>
</dbReference>
<keyword evidence="2" id="KW-0548">Nucleotidyltransferase</keyword>
<dbReference type="EMBL" id="MNCJ02000329">
    <property type="protein sequence ID" value="KAF5770729.1"/>
    <property type="molecule type" value="Genomic_DNA"/>
</dbReference>
<feature type="region of interest" description="Disordered" evidence="1">
    <location>
        <begin position="300"/>
        <end position="325"/>
    </location>
</feature>
<dbReference type="STRING" id="4232.A0A251SMF8"/>
<feature type="region of interest" description="Disordered" evidence="1">
    <location>
        <begin position="204"/>
        <end position="243"/>
    </location>
</feature>
<reference evidence="3" key="2">
    <citation type="submission" date="2017-02" db="EMBL/GenBank/DDBJ databases">
        <title>Sunflower complete genome.</title>
        <authorList>
            <person name="Langlade N."/>
            <person name="Munos S."/>
        </authorList>
    </citation>
    <scope>NUCLEOTIDE SEQUENCE [LARGE SCALE GENOMIC DNA]</scope>
    <source>
        <tissue evidence="3">Leaves</tissue>
    </source>
</reference>
<dbReference type="AlphaFoldDB" id="A0A251SMF8"/>
<evidence type="ECO:0000313" key="2">
    <source>
        <dbReference type="EMBL" id="KAF5770729.1"/>
    </source>
</evidence>
<reference evidence="2" key="3">
    <citation type="submission" date="2020-06" db="EMBL/GenBank/DDBJ databases">
        <title>Helianthus annuus Genome sequencing and assembly Release 2.</title>
        <authorList>
            <person name="Gouzy J."/>
            <person name="Langlade N."/>
            <person name="Munos S."/>
        </authorList>
    </citation>
    <scope>NUCLEOTIDE SEQUENCE</scope>
    <source>
        <tissue evidence="2">Leaves</tissue>
    </source>
</reference>
<protein>
    <submittedName>
        <fullName evidence="3">Putative zinc finger, CCHC-type</fullName>
    </submittedName>
    <submittedName>
        <fullName evidence="2">RNA-directed DNA polymerase</fullName>
        <ecNumber evidence="2">2.7.7.49</ecNumber>
    </submittedName>
</protein>
<dbReference type="GO" id="GO:0003676">
    <property type="term" value="F:nucleic acid binding"/>
    <property type="evidence" value="ECO:0007669"/>
    <property type="project" value="InterPro"/>
</dbReference>
<evidence type="ECO:0000313" key="3">
    <source>
        <dbReference type="EMBL" id="OTF99475.1"/>
    </source>
</evidence>
<feature type="compositionally biased region" description="Gly residues" evidence="1">
    <location>
        <begin position="215"/>
        <end position="226"/>
    </location>
</feature>
<dbReference type="PANTHER" id="PTHR47481:SF3">
    <property type="entry name" value="GAG-POLYPEPTIDE OF LTR COPIA-TYPE-RELATED"/>
    <property type="match status" value="1"/>
</dbReference>
<dbReference type="Pfam" id="PF14223">
    <property type="entry name" value="Retrotran_gag_2"/>
    <property type="match status" value="1"/>
</dbReference>
<dbReference type="InParanoid" id="A0A251SMF8"/>
<evidence type="ECO:0000313" key="4">
    <source>
        <dbReference type="Proteomes" id="UP000215914"/>
    </source>
</evidence>
<keyword evidence="2" id="KW-0695">RNA-directed DNA polymerase</keyword>
<keyword evidence="2" id="KW-0808">Transferase</keyword>
<evidence type="ECO:0000256" key="1">
    <source>
        <dbReference type="SAM" id="MobiDB-lite"/>
    </source>
</evidence>
<sequence>MSTKLTSDNYLIWRDNIQPLFASLQLLKHIDGSSSSPSKTITVEDKAVSNPDYAKWADSEQQAILLLKSSLSEQAAAEVIGITNARQIWVALEAAYSNSSVERIHVLRDSLRQLTKGTSSVSDFSHKFKNLCDQLAAIGHPVAEIDKTHWFLCGLGPSYETFSTSIRANTPTLPFRELVNKTESQELFLKSLHGSPAPVAFHAQQNRSSSFQQGRGRGSGSRGSGSRGVYASGRGRGSARRPPHCQLCRTNGHYASSCPNLHAYANQTAPTDESLAKAFHAQCHVTENGPDWNADSGATDHMAPECADLNQTTPYPGSANKTGTR</sequence>
<dbReference type="GO" id="GO:0003964">
    <property type="term" value="F:RNA-directed DNA polymerase activity"/>
    <property type="evidence" value="ECO:0007669"/>
    <property type="project" value="UniProtKB-KW"/>
</dbReference>
<dbReference type="EMBL" id="CM007903">
    <property type="protein sequence ID" value="OTF99475.1"/>
    <property type="molecule type" value="Genomic_DNA"/>
</dbReference>
<dbReference type="SUPFAM" id="SSF57756">
    <property type="entry name" value="Retrovirus zinc finger-like domains"/>
    <property type="match status" value="1"/>
</dbReference>
<dbReference type="GO" id="GO:0008270">
    <property type="term" value="F:zinc ion binding"/>
    <property type="evidence" value="ECO:0007669"/>
    <property type="project" value="InterPro"/>
</dbReference>
<feature type="compositionally biased region" description="Polar residues" evidence="1">
    <location>
        <begin position="309"/>
        <end position="325"/>
    </location>
</feature>
<dbReference type="EC" id="2.7.7.49" evidence="2"/>
<dbReference type="InterPro" id="IPR036875">
    <property type="entry name" value="Znf_CCHC_sf"/>
</dbReference>
<dbReference type="PANTHER" id="PTHR47481">
    <property type="match status" value="1"/>
</dbReference>
<accession>A0A251SMF8</accession>
<proteinExistence type="predicted"/>
<keyword evidence="4" id="KW-1185">Reference proteome</keyword>
<gene>
    <name evidence="3" type="ORF">HannXRQ_Chr14g0457051</name>
    <name evidence="2" type="ORF">HanXRQr2_Chr14g0662721</name>
</gene>